<comment type="similarity">
    <text evidence="2 8">Belongs to the TGF-beta family.</text>
</comment>
<evidence type="ECO:0000256" key="8">
    <source>
        <dbReference type="RuleBase" id="RU000354"/>
    </source>
</evidence>
<dbReference type="GO" id="GO:0005125">
    <property type="term" value="F:cytokine activity"/>
    <property type="evidence" value="ECO:0007669"/>
    <property type="project" value="TreeGrafter"/>
</dbReference>
<feature type="region of interest" description="Disordered" evidence="9">
    <location>
        <begin position="170"/>
        <end position="211"/>
    </location>
</feature>
<dbReference type="InterPro" id="IPR029034">
    <property type="entry name" value="Cystine-knot_cytokine"/>
</dbReference>
<dbReference type="GO" id="GO:0005615">
    <property type="term" value="C:extracellular space"/>
    <property type="evidence" value="ECO:0007669"/>
    <property type="project" value="TreeGrafter"/>
</dbReference>
<evidence type="ECO:0000256" key="1">
    <source>
        <dbReference type="ARBA" id="ARBA00004613"/>
    </source>
</evidence>
<dbReference type="InterPro" id="IPR017948">
    <property type="entry name" value="TGFb_CS"/>
</dbReference>
<dbReference type="Gene3D" id="2.60.120.970">
    <property type="match status" value="1"/>
</dbReference>
<dbReference type="PANTHER" id="PTHR11848:SF263">
    <property type="entry name" value="PROTEIN DECAPENTAPLEGIC"/>
    <property type="match status" value="1"/>
</dbReference>
<organism evidence="11">
    <name type="scientific">Cladonema pacificum</name>
    <dbReference type="NCBI Taxonomy" id="499903"/>
    <lineage>
        <taxon>Eukaryota</taxon>
        <taxon>Metazoa</taxon>
        <taxon>Cnidaria</taxon>
        <taxon>Hydrozoa</taxon>
        <taxon>Hydroidolina</taxon>
        <taxon>Anthoathecata</taxon>
        <taxon>Capitata</taxon>
        <taxon>Cladonematidae</taxon>
        <taxon>Cladonema</taxon>
    </lineage>
</organism>
<protein>
    <submittedName>
        <fullName evidence="11">Nodal-related protein</fullName>
    </submittedName>
</protein>
<feature type="compositionally biased region" description="Basic residues" evidence="9">
    <location>
        <begin position="190"/>
        <end position="211"/>
    </location>
</feature>
<dbReference type="PROSITE" id="PS00250">
    <property type="entry name" value="TGF_BETA_1"/>
    <property type="match status" value="1"/>
</dbReference>
<dbReference type="PANTHER" id="PTHR11848">
    <property type="entry name" value="TGF-BETA FAMILY"/>
    <property type="match status" value="1"/>
</dbReference>
<dbReference type="AlphaFoldDB" id="A0A0A8K9Z9"/>
<comment type="subcellular location">
    <subcellularLocation>
        <location evidence="1">Secreted</location>
    </subcellularLocation>
</comment>
<evidence type="ECO:0000256" key="9">
    <source>
        <dbReference type="SAM" id="MobiDB-lite"/>
    </source>
</evidence>
<dbReference type="GO" id="GO:0008083">
    <property type="term" value="F:growth factor activity"/>
    <property type="evidence" value="ECO:0007669"/>
    <property type="project" value="UniProtKB-KW"/>
</dbReference>
<evidence type="ECO:0000256" key="5">
    <source>
        <dbReference type="ARBA" id="ARBA00023030"/>
    </source>
</evidence>
<proteinExistence type="inferred from homology"/>
<dbReference type="CDD" id="cd13761">
    <property type="entry name" value="TGF_beta_BMP5_like"/>
    <property type="match status" value="1"/>
</dbReference>
<keyword evidence="5 8" id="KW-0339">Growth factor</keyword>
<dbReference type="Pfam" id="PF00019">
    <property type="entry name" value="TGF_beta"/>
    <property type="match status" value="1"/>
</dbReference>
<feature type="non-terminal residue" evidence="11">
    <location>
        <position position="1"/>
    </location>
</feature>
<dbReference type="InterPro" id="IPR001839">
    <property type="entry name" value="TGF-b_C"/>
</dbReference>
<keyword evidence="4" id="KW-0732">Signal</keyword>
<evidence type="ECO:0000256" key="6">
    <source>
        <dbReference type="ARBA" id="ARBA00023157"/>
    </source>
</evidence>
<keyword evidence="3" id="KW-0964">Secreted</keyword>
<evidence type="ECO:0000256" key="2">
    <source>
        <dbReference type="ARBA" id="ARBA00006656"/>
    </source>
</evidence>
<dbReference type="PRINTS" id="PR00669">
    <property type="entry name" value="INHIBINA"/>
</dbReference>
<evidence type="ECO:0000313" key="11">
    <source>
        <dbReference type="EMBL" id="BAQ19143.1"/>
    </source>
</evidence>
<accession>A0A0A8K9Z9</accession>
<dbReference type="PROSITE" id="PS51362">
    <property type="entry name" value="TGF_BETA_2"/>
    <property type="match status" value="1"/>
</dbReference>
<keyword evidence="7" id="KW-0325">Glycoprotein</keyword>
<name>A0A0A8K9Z9_9CNID</name>
<feature type="domain" description="TGF-beta family profile" evidence="10">
    <location>
        <begin position="192"/>
        <end position="313"/>
    </location>
</feature>
<reference evidence="11" key="1">
    <citation type="submission" date="2013-06" db="EMBL/GenBank/DDBJ databases">
        <title>Nodal signalling determines biradial asymmetry in Hydra.</title>
        <authorList>
            <person name="Watanabe H."/>
            <person name="Schmidt H."/>
            <person name="Kuhn A."/>
            <person name="Oezbek S."/>
            <person name="Hobmayer B."/>
            <person name="Holstein T.W."/>
        </authorList>
    </citation>
    <scope>NUCLEOTIDE SEQUENCE</scope>
</reference>
<dbReference type="Pfam" id="PF00688">
    <property type="entry name" value="TGFb_propeptide"/>
    <property type="match status" value="1"/>
</dbReference>
<dbReference type="SMART" id="SM00204">
    <property type="entry name" value="TGFB"/>
    <property type="match status" value="1"/>
</dbReference>
<evidence type="ECO:0000256" key="4">
    <source>
        <dbReference type="ARBA" id="ARBA00022729"/>
    </source>
</evidence>
<dbReference type="InterPro" id="IPR001111">
    <property type="entry name" value="TGF-b_propeptide"/>
</dbReference>
<dbReference type="Gene3D" id="2.10.90.10">
    <property type="entry name" value="Cystine-knot cytokines"/>
    <property type="match status" value="1"/>
</dbReference>
<dbReference type="InterPro" id="IPR015615">
    <property type="entry name" value="TGF-beta-rel"/>
</dbReference>
<dbReference type="SUPFAM" id="SSF57501">
    <property type="entry name" value="Cystine-knot cytokines"/>
    <property type="match status" value="1"/>
</dbReference>
<dbReference type="FunFam" id="2.10.90.10:FF:000001">
    <property type="entry name" value="Bone morphogenetic protein 4"/>
    <property type="match status" value="1"/>
</dbReference>
<evidence type="ECO:0000256" key="3">
    <source>
        <dbReference type="ARBA" id="ARBA00022525"/>
    </source>
</evidence>
<gene>
    <name evidence="11" type="primary">CpaNodal-related</name>
</gene>
<sequence length="313" mass="35780">LISNYSSSGNGKKTFAGFPNLSYKFDISEIPQSETLILSELKILLKPFKNVDGKKPTGGIYRVTLYGVLPRQHKKKMPRTYPIILEIQSRTLSISSTQRERWISFDISSFVPGVQGMKKRFIRFVLRAKQISGSSAIHPSLLGFQGSESSDTEKALLVLYTGDMNDEIKTNTRRKRGLYSNPGSSNNQKRDRKRKDKRRKRKRKNKNKKKMCRRKNMVVDFQELGWGNWLLSPTKYNAYHCHGHCRYPLATYLRPTNHATIQSIVHNMNRDFVPSACCVPTDFDVLPILSLDGKDRVVFKLKSGLVATNCGCR</sequence>
<dbReference type="EMBL" id="AB823915">
    <property type="protein sequence ID" value="BAQ19143.1"/>
    <property type="molecule type" value="Genomic_DNA"/>
</dbReference>
<keyword evidence="6" id="KW-1015">Disulfide bond</keyword>
<evidence type="ECO:0000256" key="7">
    <source>
        <dbReference type="ARBA" id="ARBA00023180"/>
    </source>
</evidence>
<evidence type="ECO:0000259" key="10">
    <source>
        <dbReference type="PROSITE" id="PS51362"/>
    </source>
</evidence>